<feature type="domain" description="Endonuclease/exonuclease/phosphatase" evidence="3">
    <location>
        <begin position="74"/>
        <end position="277"/>
    </location>
</feature>
<feature type="chain" id="PRO_5038243454" evidence="2">
    <location>
        <begin position="28"/>
        <end position="307"/>
    </location>
</feature>
<evidence type="ECO:0000256" key="1">
    <source>
        <dbReference type="SAM" id="MobiDB-lite"/>
    </source>
</evidence>
<dbReference type="SUPFAM" id="SSF56219">
    <property type="entry name" value="DNase I-like"/>
    <property type="match status" value="1"/>
</dbReference>
<dbReference type="Gene3D" id="3.60.10.10">
    <property type="entry name" value="Endonuclease/exonuclease/phosphatase"/>
    <property type="match status" value="1"/>
</dbReference>
<feature type="region of interest" description="Disordered" evidence="1">
    <location>
        <begin position="28"/>
        <end position="63"/>
    </location>
</feature>
<dbReference type="OrthoDB" id="3515699at2"/>
<evidence type="ECO:0000313" key="5">
    <source>
        <dbReference type="EMBL" id="MBB1260213.1"/>
    </source>
</evidence>
<dbReference type="Pfam" id="PF03372">
    <property type="entry name" value="Exo_endo_phos"/>
    <property type="match status" value="1"/>
</dbReference>
<dbReference type="GO" id="GO:0004519">
    <property type="term" value="F:endonuclease activity"/>
    <property type="evidence" value="ECO:0007669"/>
    <property type="project" value="UniProtKB-KW"/>
</dbReference>
<dbReference type="EMBL" id="VJYK02000276">
    <property type="protein sequence ID" value="MQS04357.1"/>
    <property type="molecule type" value="Genomic_DNA"/>
</dbReference>
<evidence type="ECO:0000313" key="7">
    <source>
        <dbReference type="Proteomes" id="UP000320857"/>
    </source>
</evidence>
<keyword evidence="4" id="KW-0255">Endonuclease</keyword>
<proteinExistence type="predicted"/>
<comment type="caution">
    <text evidence="6">The sequence shown here is derived from an EMBL/GenBank/DDBJ whole genome shotgun (WGS) entry which is preliminary data.</text>
</comment>
<keyword evidence="4" id="KW-0378">Hydrolase</keyword>
<evidence type="ECO:0000313" key="4">
    <source>
        <dbReference type="EMBL" id="MBB1253843.1"/>
    </source>
</evidence>
<keyword evidence="4" id="KW-0269">Exonuclease</keyword>
<organism evidence="6 7">
    <name type="scientific">Streptomyces alkaliterrae</name>
    <dbReference type="NCBI Taxonomy" id="2213162"/>
    <lineage>
        <taxon>Bacteria</taxon>
        <taxon>Bacillati</taxon>
        <taxon>Actinomycetota</taxon>
        <taxon>Actinomycetes</taxon>
        <taxon>Kitasatosporales</taxon>
        <taxon>Streptomycetaceae</taxon>
        <taxon>Streptomyces</taxon>
    </lineage>
</organism>
<evidence type="ECO:0000313" key="8">
    <source>
        <dbReference type="Proteomes" id="UP000517765"/>
    </source>
</evidence>
<evidence type="ECO:0000313" key="6">
    <source>
        <dbReference type="EMBL" id="MQS04357.1"/>
    </source>
</evidence>
<dbReference type="Proteomes" id="UP000320857">
    <property type="component" value="Unassembled WGS sequence"/>
</dbReference>
<dbReference type="RefSeq" id="WP_143650216.1">
    <property type="nucleotide sequence ID" value="NZ_JABJWZ010000073.1"/>
</dbReference>
<evidence type="ECO:0000256" key="2">
    <source>
        <dbReference type="SAM" id="SignalP"/>
    </source>
</evidence>
<evidence type="ECO:0000259" key="3">
    <source>
        <dbReference type="Pfam" id="PF03372"/>
    </source>
</evidence>
<dbReference type="AlphaFoldDB" id="A0A5P0YXP0"/>
<gene>
    <name evidence="6" type="ORF">FNX44_021285</name>
    <name evidence="4" type="ORF">H3146_10780</name>
    <name evidence="5" type="ORF">H3147_15430</name>
</gene>
<sequence length="307" mass="32689">MIVKSLRRARRALVVVAAVWVLAAAHPAGPPVPPDAEEMAMTPSQEPAAARPEPAVRPEPAAPDEDTALTQVAGTFNIYGNVGHGGDAGAWIAQEAARLRTVAPSSGWLSLSLQEVCHNQGTALARELGMRALFYDTGVTCANGQRYGNMLLTRGLPLATYRYTFPTQADGREQRGAVCALLAGRLGAVLSCGLHLDSRSDAVRAAQVREFLAWRPGGRELSAYGTVVVGGDFNAEPPHEAMAPMYAVGREADGGPTTWRHPTHEDGRKLDYLFTWGRGAGSKWRDGATGTLATPNSDHLILYGRLG</sequence>
<dbReference type="EMBL" id="JABJWZ010000073">
    <property type="protein sequence ID" value="MBB1253843.1"/>
    <property type="molecule type" value="Genomic_DNA"/>
</dbReference>
<name>A0A5P0YXP0_9ACTN</name>
<keyword evidence="7" id="KW-1185">Reference proteome</keyword>
<dbReference type="InterPro" id="IPR036691">
    <property type="entry name" value="Endo/exonu/phosph_ase_sf"/>
</dbReference>
<protein>
    <submittedName>
        <fullName evidence="4">Endonuclease/exonuclease/phosphatase family protein</fullName>
    </submittedName>
</protein>
<feature type="signal peptide" evidence="2">
    <location>
        <begin position="1"/>
        <end position="27"/>
    </location>
</feature>
<keyword evidence="4" id="KW-0540">Nuclease</keyword>
<dbReference type="EMBL" id="JABJXA010000085">
    <property type="protein sequence ID" value="MBB1260213.1"/>
    <property type="molecule type" value="Genomic_DNA"/>
</dbReference>
<dbReference type="GO" id="GO:0004527">
    <property type="term" value="F:exonuclease activity"/>
    <property type="evidence" value="ECO:0007669"/>
    <property type="project" value="UniProtKB-KW"/>
</dbReference>
<accession>A0A5P0YXP0</accession>
<reference evidence="8 9" key="2">
    <citation type="submission" date="2020-05" db="EMBL/GenBank/DDBJ databases">
        <title>Classification of alakaliphilic streptomycetes isolated from an alkaline soil next to Lonar Crater, India and a proposal for the recognition of Streptomyces alkaliterrae sp. nov.</title>
        <authorList>
            <person name="Golinska P."/>
        </authorList>
    </citation>
    <scope>NUCLEOTIDE SEQUENCE [LARGE SCALE GENOMIC DNA]</scope>
    <source>
        <strain evidence="9">OF3</strain>
        <strain evidence="8">OF8</strain>
    </source>
</reference>
<dbReference type="Proteomes" id="UP000517765">
    <property type="component" value="Unassembled WGS sequence"/>
</dbReference>
<dbReference type="Proteomes" id="UP000525686">
    <property type="component" value="Unassembled WGS sequence"/>
</dbReference>
<evidence type="ECO:0000313" key="9">
    <source>
        <dbReference type="Proteomes" id="UP000525686"/>
    </source>
</evidence>
<reference evidence="4" key="3">
    <citation type="journal article" name="Syst. Appl. Microbiol.">
        <title>Streptomyces alkaliterrae sp. nov., isolated from an alkaline soil, and emended descriptions of Streptomyces alkaliphilus, Streptomyces calidiresistens and Streptomyces durbertensis.</title>
        <authorList>
            <person name="Swiecimska M."/>
            <person name="Golinska P."/>
            <person name="Nouioui I."/>
            <person name="Wypij M."/>
            <person name="Rai M."/>
            <person name="Sangal V."/>
            <person name="Goodfellow M."/>
        </authorList>
    </citation>
    <scope>NUCLEOTIDE SEQUENCE</scope>
    <source>
        <strain evidence="4">OF3</strain>
        <strain evidence="5">OF8</strain>
    </source>
</reference>
<reference evidence="6 7" key="1">
    <citation type="submission" date="2019-10" db="EMBL/GenBank/DDBJ databases">
        <title>Streptomyces sp. nov., a novel actinobacterium isolated from alkaline environment.</title>
        <authorList>
            <person name="Golinska P."/>
        </authorList>
    </citation>
    <scope>NUCLEOTIDE SEQUENCE [LARGE SCALE GENOMIC DNA]</scope>
    <source>
        <strain evidence="6 7">OF1</strain>
    </source>
</reference>
<keyword evidence="2" id="KW-0732">Signal</keyword>
<dbReference type="InterPro" id="IPR005135">
    <property type="entry name" value="Endo/exonuclease/phosphatase"/>
</dbReference>